<dbReference type="AlphaFoldDB" id="B6AK62"/>
<keyword evidence="2" id="KW-1185">Reference proteome</keyword>
<dbReference type="VEuPathDB" id="CryptoDB:CMU_004580"/>
<gene>
    <name evidence="1" type="ORF">CMU_004580</name>
</gene>
<sequence>MDDRTDRMSPPRGRKIRRLYTHSNYTCENNVNINSALRNGSYETVKWDDNDKYKNKIFCNKVSSIIEDPLTNTLIKDPYTSNLTPLQLKYLQKTRKILSYELAHYKSGMRQFSSIPDYLPCDS</sequence>
<evidence type="ECO:0000313" key="1">
    <source>
        <dbReference type="EMBL" id="EEA08603.1"/>
    </source>
</evidence>
<organism evidence="1 2">
    <name type="scientific">Cryptosporidium muris (strain RN66)</name>
    <dbReference type="NCBI Taxonomy" id="441375"/>
    <lineage>
        <taxon>Eukaryota</taxon>
        <taxon>Sar</taxon>
        <taxon>Alveolata</taxon>
        <taxon>Apicomplexa</taxon>
        <taxon>Conoidasida</taxon>
        <taxon>Coccidia</taxon>
        <taxon>Eucoccidiorida</taxon>
        <taxon>Eimeriorina</taxon>
        <taxon>Cryptosporidiidae</taxon>
        <taxon>Cryptosporidium</taxon>
    </lineage>
</organism>
<dbReference type="EMBL" id="DS989747">
    <property type="protein sequence ID" value="EEA08603.1"/>
    <property type="molecule type" value="Genomic_DNA"/>
</dbReference>
<reference evidence="1" key="1">
    <citation type="submission" date="2008-06" db="EMBL/GenBank/DDBJ databases">
        <authorList>
            <person name="Lorenzi H."/>
            <person name="Inman J."/>
            <person name="Miller J."/>
            <person name="Schobel S."/>
            <person name="Amedeo P."/>
            <person name="Caler E.V."/>
            <person name="da Silva J."/>
        </authorList>
    </citation>
    <scope>NUCLEOTIDE SEQUENCE [LARGE SCALE GENOMIC DNA]</scope>
    <source>
        <strain evidence="1">RN66</strain>
    </source>
</reference>
<proteinExistence type="predicted"/>
<dbReference type="RefSeq" id="XP_002142952.1">
    <property type="nucleotide sequence ID" value="XM_002142916.1"/>
</dbReference>
<dbReference type="OrthoDB" id="344288at2759"/>
<evidence type="ECO:0000313" key="2">
    <source>
        <dbReference type="Proteomes" id="UP000001460"/>
    </source>
</evidence>
<accession>B6AK62</accession>
<name>B6AK62_CRYMR</name>
<dbReference type="Proteomes" id="UP000001460">
    <property type="component" value="Unassembled WGS sequence"/>
</dbReference>
<protein>
    <submittedName>
        <fullName evidence="1">Uncharacterized protein</fullName>
    </submittedName>
</protein>
<dbReference type="GeneID" id="6998093"/>